<dbReference type="InterPro" id="IPR018247">
    <property type="entry name" value="EF_Hand_1_Ca_BS"/>
</dbReference>
<evidence type="ECO:0000256" key="1">
    <source>
        <dbReference type="SAM" id="MobiDB-lite"/>
    </source>
</evidence>
<dbReference type="Gene3D" id="1.10.238.10">
    <property type="entry name" value="EF-hand"/>
    <property type="match status" value="1"/>
</dbReference>
<dbReference type="GO" id="GO:0005509">
    <property type="term" value="F:calcium ion binding"/>
    <property type="evidence" value="ECO:0007669"/>
    <property type="project" value="InterPro"/>
</dbReference>
<dbReference type="InterPro" id="IPR002048">
    <property type="entry name" value="EF_hand_dom"/>
</dbReference>
<feature type="domain" description="EF-hand" evidence="3">
    <location>
        <begin position="48"/>
        <end position="83"/>
    </location>
</feature>
<dbReference type="PROSITE" id="PS50222">
    <property type="entry name" value="EF_HAND_2"/>
    <property type="match status" value="2"/>
</dbReference>
<feature type="region of interest" description="Disordered" evidence="1">
    <location>
        <begin position="174"/>
        <end position="226"/>
    </location>
</feature>
<sequence length="226" mass="25049">MKMQSTAIAIVLGLLLICLPHLARSEQGPDKPPPQVDLNGDGKVSLEEHLAWEKRMFASYDTNGDGYLEVDEVAKQSETITLPDVASNEKKPDGDLALKEQEPTIYKFSPDLDQDGDNRLSLKEHLDYQTKKFNSNDLNGDGQLTMQEIRDKARMAQAEAMAKLKIMQEQWQLDSKNTPGPLPQVEADNKTASIAQVPAAPPRKFTFQEQPSSGKGSLTLEKSTLK</sequence>
<dbReference type="SUPFAM" id="SSF47473">
    <property type="entry name" value="EF-hand"/>
    <property type="match status" value="1"/>
</dbReference>
<protein>
    <recommendedName>
        <fullName evidence="3">EF-hand domain-containing protein</fullName>
    </recommendedName>
</protein>
<evidence type="ECO:0000313" key="5">
    <source>
        <dbReference type="Proteomes" id="UP001366166"/>
    </source>
</evidence>
<evidence type="ECO:0000313" key="4">
    <source>
        <dbReference type="EMBL" id="BEQ16009.1"/>
    </source>
</evidence>
<dbReference type="KEGG" id="dmp:FAK_30750"/>
<dbReference type="Pfam" id="PF13499">
    <property type="entry name" value="EF-hand_7"/>
    <property type="match status" value="1"/>
</dbReference>
<evidence type="ECO:0000256" key="2">
    <source>
        <dbReference type="SAM" id="SignalP"/>
    </source>
</evidence>
<accession>A0AAU9EN82</accession>
<dbReference type="AlphaFoldDB" id="A0AAU9EN82"/>
<feature type="signal peptide" evidence="2">
    <location>
        <begin position="1"/>
        <end position="23"/>
    </location>
</feature>
<proteinExistence type="predicted"/>
<dbReference type="InterPro" id="IPR011992">
    <property type="entry name" value="EF-hand-dom_pair"/>
</dbReference>
<feature type="chain" id="PRO_5043874317" description="EF-hand domain-containing protein" evidence="2">
    <location>
        <begin position="24"/>
        <end position="226"/>
    </location>
</feature>
<dbReference type="Pfam" id="PF13202">
    <property type="entry name" value="EF-hand_5"/>
    <property type="match status" value="2"/>
</dbReference>
<dbReference type="Proteomes" id="UP001366166">
    <property type="component" value="Chromosome"/>
</dbReference>
<gene>
    <name evidence="4" type="ORF">FAK_30750</name>
</gene>
<name>A0AAU9EN82_9BACT</name>
<dbReference type="PROSITE" id="PS00018">
    <property type="entry name" value="EF_HAND_1"/>
    <property type="match status" value="2"/>
</dbReference>
<dbReference type="PANTHER" id="PTHR10827">
    <property type="entry name" value="RETICULOCALBIN"/>
    <property type="match status" value="1"/>
</dbReference>
<keyword evidence="5" id="KW-1185">Reference proteome</keyword>
<keyword evidence="2" id="KW-0732">Signal</keyword>
<feature type="compositionally biased region" description="Polar residues" evidence="1">
    <location>
        <begin position="207"/>
        <end position="226"/>
    </location>
</feature>
<evidence type="ECO:0000259" key="3">
    <source>
        <dbReference type="PROSITE" id="PS50222"/>
    </source>
</evidence>
<dbReference type="EMBL" id="AP028679">
    <property type="protein sequence ID" value="BEQ16009.1"/>
    <property type="molecule type" value="Genomic_DNA"/>
</dbReference>
<dbReference type="PANTHER" id="PTHR10827:SF52">
    <property type="entry name" value="IP16409P"/>
    <property type="match status" value="1"/>
</dbReference>
<feature type="domain" description="EF-hand" evidence="3">
    <location>
        <begin position="124"/>
        <end position="159"/>
    </location>
</feature>
<reference evidence="5" key="1">
    <citation type="journal article" date="2023" name="Arch. Microbiol.">
        <title>Desulfoferula mesophilus gen. nov. sp. nov., a mesophilic sulfate-reducing bacterium isolated from a brackish lake sediment.</title>
        <authorList>
            <person name="Watanabe T."/>
            <person name="Yabe T."/>
            <person name="Tsuji J.M."/>
            <person name="Fukui M."/>
        </authorList>
    </citation>
    <scope>NUCLEOTIDE SEQUENCE [LARGE SCALE GENOMIC DNA]</scope>
    <source>
        <strain evidence="5">12FAK</strain>
    </source>
</reference>
<organism evidence="4 5">
    <name type="scientific">Desulfoferula mesophila</name>
    <dbReference type="NCBI Taxonomy" id="3058419"/>
    <lineage>
        <taxon>Bacteria</taxon>
        <taxon>Pseudomonadati</taxon>
        <taxon>Thermodesulfobacteriota</taxon>
        <taxon>Desulfarculia</taxon>
        <taxon>Desulfarculales</taxon>
        <taxon>Desulfarculaceae</taxon>
        <taxon>Desulfoferula</taxon>
    </lineage>
</organism>